<protein>
    <recommendedName>
        <fullName evidence="3">HMG box domain-containing protein</fullName>
    </recommendedName>
</protein>
<dbReference type="Pfam" id="PF00505">
    <property type="entry name" value="HMG_box"/>
    <property type="match status" value="1"/>
</dbReference>
<keyword evidence="1 2" id="KW-0238">DNA-binding</keyword>
<evidence type="ECO:0000313" key="4">
    <source>
        <dbReference type="EMBL" id="KAG8435558.1"/>
    </source>
</evidence>
<dbReference type="SMART" id="SM00398">
    <property type="entry name" value="HMG"/>
    <property type="match status" value="1"/>
</dbReference>
<dbReference type="InterPro" id="IPR036910">
    <property type="entry name" value="HMG_box_dom_sf"/>
</dbReference>
<evidence type="ECO:0000256" key="2">
    <source>
        <dbReference type="PROSITE-ProRule" id="PRU00267"/>
    </source>
</evidence>
<gene>
    <name evidence="4" type="ORF">GDO86_013482</name>
</gene>
<dbReference type="EMBL" id="JAACNH010000008">
    <property type="protein sequence ID" value="KAG8435558.1"/>
    <property type="molecule type" value="Genomic_DNA"/>
</dbReference>
<name>A0A8T2IWZ1_9PIPI</name>
<comment type="caution">
    <text evidence="4">The sequence shown here is derived from an EMBL/GenBank/DDBJ whole genome shotgun (WGS) entry which is preliminary data.</text>
</comment>
<dbReference type="PROSITE" id="PS50118">
    <property type="entry name" value="HMG_BOX_2"/>
    <property type="match status" value="1"/>
</dbReference>
<dbReference type="InterPro" id="IPR050342">
    <property type="entry name" value="HMGB"/>
</dbReference>
<dbReference type="PANTHER" id="PTHR48112:SF22">
    <property type="entry name" value="MITOCHONDRIAL TRANSCRIPTION FACTOR A, ISOFORM B"/>
    <property type="match status" value="1"/>
</dbReference>
<dbReference type="Gene3D" id="1.10.30.10">
    <property type="entry name" value="High mobility group box domain"/>
    <property type="match status" value="2"/>
</dbReference>
<proteinExistence type="predicted"/>
<evidence type="ECO:0000259" key="3">
    <source>
        <dbReference type="PROSITE" id="PS50118"/>
    </source>
</evidence>
<feature type="DNA-binding region" description="HMG box" evidence="2">
    <location>
        <begin position="53"/>
        <end position="121"/>
    </location>
</feature>
<keyword evidence="2" id="KW-0539">Nucleus</keyword>
<dbReference type="OrthoDB" id="5550281at2759"/>
<dbReference type="Proteomes" id="UP000812440">
    <property type="component" value="Chromosome 7"/>
</dbReference>
<organism evidence="4 5">
    <name type="scientific">Hymenochirus boettgeri</name>
    <name type="common">Congo dwarf clawed frog</name>
    <dbReference type="NCBI Taxonomy" id="247094"/>
    <lineage>
        <taxon>Eukaryota</taxon>
        <taxon>Metazoa</taxon>
        <taxon>Chordata</taxon>
        <taxon>Craniata</taxon>
        <taxon>Vertebrata</taxon>
        <taxon>Euteleostomi</taxon>
        <taxon>Amphibia</taxon>
        <taxon>Batrachia</taxon>
        <taxon>Anura</taxon>
        <taxon>Pipoidea</taxon>
        <taxon>Pipidae</taxon>
        <taxon>Pipinae</taxon>
        <taxon>Hymenochirus</taxon>
    </lineage>
</organism>
<reference evidence="4" key="1">
    <citation type="thesis" date="2020" institute="ProQuest LLC" country="789 East Eisenhower Parkway, Ann Arbor, MI, USA">
        <title>Comparative Genomics and Chromosome Evolution.</title>
        <authorList>
            <person name="Mudd A.B."/>
        </authorList>
    </citation>
    <scope>NUCLEOTIDE SEQUENCE</scope>
    <source>
        <strain evidence="4">Female2</strain>
        <tissue evidence="4">Blood</tissue>
    </source>
</reference>
<dbReference type="PANTHER" id="PTHR48112">
    <property type="entry name" value="HIGH MOBILITY GROUP PROTEIN DSP1"/>
    <property type="match status" value="1"/>
</dbReference>
<dbReference type="InterPro" id="IPR009071">
    <property type="entry name" value="HMG_box_dom"/>
</dbReference>
<sequence>MVSLLSRGVGGLLRSVVGYCCVQTNSNVLNGTSGLQCTTLRWFSKKQFSDDQPKRPMTAYFRFCVEKRPTFVKHHPGVKNIELTKMIALEWKGLPDSVKETYKAESRTEMLKYKEEMEAYRETLTPVQIEMQKEERRQRLVKRRSIQKKREMTVLGRPKRPRNAFNIYMAEHFPDAKGSSIQTKMKNLHESGRRCISQKRRLTPSLLRMTRFVIKTR</sequence>
<dbReference type="GO" id="GO:0005634">
    <property type="term" value="C:nucleus"/>
    <property type="evidence" value="ECO:0007669"/>
    <property type="project" value="UniProtKB-UniRule"/>
</dbReference>
<dbReference type="GO" id="GO:0003677">
    <property type="term" value="F:DNA binding"/>
    <property type="evidence" value="ECO:0007669"/>
    <property type="project" value="UniProtKB-UniRule"/>
</dbReference>
<keyword evidence="5" id="KW-1185">Reference proteome</keyword>
<evidence type="ECO:0000256" key="1">
    <source>
        <dbReference type="ARBA" id="ARBA00023125"/>
    </source>
</evidence>
<dbReference type="GO" id="GO:0006357">
    <property type="term" value="P:regulation of transcription by RNA polymerase II"/>
    <property type="evidence" value="ECO:0007669"/>
    <property type="project" value="TreeGrafter"/>
</dbReference>
<evidence type="ECO:0000313" key="5">
    <source>
        <dbReference type="Proteomes" id="UP000812440"/>
    </source>
</evidence>
<dbReference type="AlphaFoldDB" id="A0A8T2IWZ1"/>
<accession>A0A8T2IWZ1</accession>
<feature type="domain" description="HMG box" evidence="3">
    <location>
        <begin position="53"/>
        <end position="121"/>
    </location>
</feature>
<dbReference type="SUPFAM" id="SSF47095">
    <property type="entry name" value="HMG-box"/>
    <property type="match status" value="2"/>
</dbReference>